<reference evidence="1 2" key="1">
    <citation type="journal article" date="2011" name="Stand. Genomic Sci.">
        <title>Complete genome sequence of Odoribacter splanchnicus type strain (1651/6).</title>
        <authorList>
            <consortium name="US DOE Joint Genome Institute (JGI-PGF)"/>
            <person name="Goker M."/>
            <person name="Gronow S."/>
            <person name="Zeytun A."/>
            <person name="Nolan M."/>
            <person name="Lucas S."/>
            <person name="Lapidus A."/>
            <person name="Hammon N."/>
            <person name="Deshpande S."/>
            <person name="Cheng J.F."/>
            <person name="Pitluck S."/>
            <person name="Liolios K."/>
            <person name="Pagani I."/>
            <person name="Ivanova N."/>
            <person name="Mavromatis K."/>
            <person name="Ovchinikova G."/>
            <person name="Pati A."/>
            <person name="Tapia R."/>
            <person name="Han C."/>
            <person name="Goodwin L."/>
            <person name="Chen A."/>
            <person name="Palaniappan K."/>
            <person name="Land M."/>
            <person name="Hauser L."/>
            <person name="Jeffries C.D."/>
            <person name="Brambilla E.M."/>
            <person name="Rohde M."/>
            <person name="Detter J.C."/>
            <person name="Woyke T."/>
            <person name="Bristow J."/>
            <person name="Markowitz V."/>
            <person name="Hugenholtz P."/>
            <person name="Eisen J.A."/>
            <person name="Kyrpides N.C."/>
            <person name="Klenk H.P."/>
        </authorList>
    </citation>
    <scope>NUCLEOTIDE SEQUENCE [LARGE SCALE GENOMIC DNA]</scope>
    <source>
        <strain evidence="2">ATCC 29572 / DSM 20712 / JCM 15291 / NCTC 10825 / 1651/6</strain>
    </source>
</reference>
<evidence type="ECO:0000313" key="2">
    <source>
        <dbReference type="Proteomes" id="UP000006657"/>
    </source>
</evidence>
<dbReference type="PaxDb" id="709991-Odosp_3662"/>
<dbReference type="HOGENOM" id="CLU_1068964_0_0_10"/>
<name>F9Z3H8_ODOSD</name>
<evidence type="ECO:0000313" key="1">
    <source>
        <dbReference type="EMBL" id="ADY34606.1"/>
    </source>
</evidence>
<organism evidence="1 2">
    <name type="scientific">Odoribacter splanchnicus (strain ATCC 29572 / DSM 20712 / CIP 104287 / JCM 15291 / NCTC 10825 / 1651/6)</name>
    <name type="common">Bacteroides splanchnicus</name>
    <dbReference type="NCBI Taxonomy" id="709991"/>
    <lineage>
        <taxon>Bacteria</taxon>
        <taxon>Pseudomonadati</taxon>
        <taxon>Bacteroidota</taxon>
        <taxon>Bacteroidia</taxon>
        <taxon>Bacteroidales</taxon>
        <taxon>Odoribacteraceae</taxon>
        <taxon>Odoribacter</taxon>
    </lineage>
</organism>
<protein>
    <submittedName>
        <fullName evidence="1">Uncharacterized protein</fullName>
    </submittedName>
</protein>
<dbReference type="eggNOG" id="COG1305">
    <property type="taxonomic scope" value="Bacteria"/>
</dbReference>
<accession>F9Z3H8</accession>
<dbReference type="Proteomes" id="UP000006657">
    <property type="component" value="Chromosome"/>
</dbReference>
<dbReference type="BioCyc" id="OSPL709991:G1GRN-3744-MONOMER"/>
<dbReference type="AlphaFoldDB" id="F9Z3H8"/>
<dbReference type="EMBL" id="CP002544">
    <property type="protein sequence ID" value="ADY34606.1"/>
    <property type="molecule type" value="Genomic_DNA"/>
</dbReference>
<sequence>MHLVKKYTGTAMDRLLLDLMVQGVFEGANTPDFRDAVVLHRITKVPLPDSNWVRVNCPSEFRYLRYRGPKGSNSCIAEAMFFDADGKLIRGACIGTPSAENGKTWDCTKVYDGSKHTYFAAQDADTSWAGLQLAIPVRVSRICYIPRNDDNFVKPGDLYELLVWDRGQWYTMGRQVPDTYGLDYEGVPAGHLYWLRDLTEGVEERIFTYEQGKQVWW</sequence>
<proteinExistence type="predicted"/>
<dbReference type="Gene3D" id="2.60.120.260">
    <property type="entry name" value="Galactose-binding domain-like"/>
    <property type="match status" value="2"/>
</dbReference>
<dbReference type="STRING" id="709991.Odosp_3662"/>
<dbReference type="KEGG" id="osp:Odosp_3662"/>
<gene>
    <name evidence="1" type="ordered locus">Odosp_3662</name>
</gene>
<keyword evidence="2" id="KW-1185">Reference proteome</keyword>